<dbReference type="Pfam" id="PF00288">
    <property type="entry name" value="GHMP_kinases_N"/>
    <property type="match status" value="1"/>
</dbReference>
<dbReference type="Gene3D" id="3.30.230.10">
    <property type="match status" value="1"/>
</dbReference>
<dbReference type="InterPro" id="IPR014721">
    <property type="entry name" value="Ribsml_uS5_D2-typ_fold_subgr"/>
</dbReference>
<name>A0A1T4QJC0_9FIRM</name>
<evidence type="ECO:0000256" key="5">
    <source>
        <dbReference type="ARBA" id="ARBA00022741"/>
    </source>
</evidence>
<dbReference type="PANTHER" id="PTHR43527:SF2">
    <property type="entry name" value="4-DIPHOSPHOCYTIDYL-2-C-METHYL-D-ERYTHRITOL KINASE, CHLOROPLASTIC"/>
    <property type="match status" value="1"/>
</dbReference>
<keyword evidence="6 9" id="KW-0418">Kinase</keyword>
<evidence type="ECO:0000259" key="10">
    <source>
        <dbReference type="Pfam" id="PF00288"/>
    </source>
</evidence>
<dbReference type="InterPro" id="IPR006204">
    <property type="entry name" value="GHMP_kinase_N_dom"/>
</dbReference>
<dbReference type="GO" id="GO:0005524">
    <property type="term" value="F:ATP binding"/>
    <property type="evidence" value="ECO:0007669"/>
    <property type="project" value="UniProtKB-UniRule"/>
</dbReference>
<dbReference type="SUPFAM" id="SSF55060">
    <property type="entry name" value="GHMP Kinase, C-terminal domain"/>
    <property type="match status" value="1"/>
</dbReference>
<feature type="active site" evidence="9">
    <location>
        <position position="10"/>
    </location>
</feature>
<keyword evidence="4 9" id="KW-0808">Transferase</keyword>
<dbReference type="AlphaFoldDB" id="A0A1T4QJC0"/>
<dbReference type="NCBIfam" id="NF011202">
    <property type="entry name" value="PRK14608.1"/>
    <property type="match status" value="1"/>
</dbReference>
<keyword evidence="5 9" id="KW-0547">Nucleotide-binding</keyword>
<dbReference type="InterPro" id="IPR013750">
    <property type="entry name" value="GHMP_kinase_C_dom"/>
</dbReference>
<dbReference type="InterPro" id="IPR036554">
    <property type="entry name" value="GHMP_kinase_C_sf"/>
</dbReference>
<dbReference type="GO" id="GO:0019288">
    <property type="term" value="P:isopentenyl diphosphate biosynthetic process, methylerythritol 4-phosphate pathway"/>
    <property type="evidence" value="ECO:0007669"/>
    <property type="project" value="UniProtKB-UniRule"/>
</dbReference>
<dbReference type="NCBIfam" id="TIGR00154">
    <property type="entry name" value="ispE"/>
    <property type="match status" value="1"/>
</dbReference>
<evidence type="ECO:0000256" key="6">
    <source>
        <dbReference type="ARBA" id="ARBA00022777"/>
    </source>
</evidence>
<comment type="function">
    <text evidence="9">Catalyzes the phosphorylation of the position 2 hydroxy group of 4-diphosphocytidyl-2C-methyl-D-erythritol.</text>
</comment>
<reference evidence="13" key="1">
    <citation type="submission" date="2017-02" db="EMBL/GenBank/DDBJ databases">
        <authorList>
            <person name="Varghese N."/>
            <person name="Submissions S."/>
        </authorList>
    </citation>
    <scope>NUCLEOTIDE SEQUENCE [LARGE SCALE GENOMIC DNA]</scope>
    <source>
        <strain evidence="13">DSM 16521</strain>
    </source>
</reference>
<evidence type="ECO:0000256" key="8">
    <source>
        <dbReference type="ARBA" id="ARBA00032554"/>
    </source>
</evidence>
<evidence type="ECO:0000256" key="7">
    <source>
        <dbReference type="ARBA" id="ARBA00022840"/>
    </source>
</evidence>
<feature type="domain" description="GHMP kinase C-terminal" evidence="11">
    <location>
        <begin position="198"/>
        <end position="274"/>
    </location>
</feature>
<evidence type="ECO:0000256" key="3">
    <source>
        <dbReference type="ARBA" id="ARBA00017473"/>
    </source>
</evidence>
<dbReference type="PIRSF" id="PIRSF010376">
    <property type="entry name" value="IspE"/>
    <property type="match status" value="1"/>
</dbReference>
<dbReference type="EC" id="2.7.1.148" evidence="2 9"/>
<dbReference type="InterPro" id="IPR004424">
    <property type="entry name" value="IspE"/>
</dbReference>
<evidence type="ECO:0000256" key="1">
    <source>
        <dbReference type="ARBA" id="ARBA00009684"/>
    </source>
</evidence>
<dbReference type="RefSeq" id="WP_078665728.1">
    <property type="nucleotide sequence ID" value="NZ_FUXM01000019.1"/>
</dbReference>
<evidence type="ECO:0000259" key="11">
    <source>
        <dbReference type="Pfam" id="PF08544"/>
    </source>
</evidence>
<dbReference type="EMBL" id="FUXM01000019">
    <property type="protein sequence ID" value="SKA03737.1"/>
    <property type="molecule type" value="Genomic_DNA"/>
</dbReference>
<dbReference type="SUPFAM" id="SSF54211">
    <property type="entry name" value="Ribosomal protein S5 domain 2-like"/>
    <property type="match status" value="1"/>
</dbReference>
<accession>A0A1T4QJC0</accession>
<evidence type="ECO:0000313" key="12">
    <source>
        <dbReference type="EMBL" id="SKA03737.1"/>
    </source>
</evidence>
<dbReference type="GO" id="GO:0016114">
    <property type="term" value="P:terpenoid biosynthetic process"/>
    <property type="evidence" value="ECO:0007669"/>
    <property type="project" value="UniProtKB-UniRule"/>
</dbReference>
<evidence type="ECO:0000256" key="9">
    <source>
        <dbReference type="HAMAP-Rule" id="MF_00061"/>
    </source>
</evidence>
<keyword evidence="13" id="KW-1185">Reference proteome</keyword>
<protein>
    <recommendedName>
        <fullName evidence="3 9">4-diphosphocytidyl-2-C-methyl-D-erythritol kinase</fullName>
        <shortName evidence="9">CMK</shortName>
        <ecNumber evidence="2 9">2.7.1.148</ecNumber>
    </recommendedName>
    <alternativeName>
        <fullName evidence="8 9">4-(cytidine-5'-diphospho)-2-C-methyl-D-erythritol kinase</fullName>
    </alternativeName>
</protein>
<evidence type="ECO:0000256" key="2">
    <source>
        <dbReference type="ARBA" id="ARBA00012052"/>
    </source>
</evidence>
<comment type="pathway">
    <text evidence="9">Isoprenoid biosynthesis; isopentenyl diphosphate biosynthesis via DXP pathway; isopentenyl diphosphate from 1-deoxy-D-xylulose 5-phosphate: step 3/6.</text>
</comment>
<comment type="similarity">
    <text evidence="1 9">Belongs to the GHMP kinase family. IspE subfamily.</text>
</comment>
<organism evidence="12 13">
    <name type="scientific">Carboxydocella sporoproducens DSM 16521</name>
    <dbReference type="NCBI Taxonomy" id="1121270"/>
    <lineage>
        <taxon>Bacteria</taxon>
        <taxon>Bacillati</taxon>
        <taxon>Bacillota</taxon>
        <taxon>Clostridia</taxon>
        <taxon>Eubacteriales</taxon>
        <taxon>Clostridiales Family XVI. Incertae Sedis</taxon>
        <taxon>Carboxydocella</taxon>
    </lineage>
</organism>
<keyword evidence="9" id="KW-0414">Isoprene biosynthesis</keyword>
<dbReference type="GO" id="GO:0050515">
    <property type="term" value="F:4-(cytidine 5'-diphospho)-2-C-methyl-D-erythritol kinase activity"/>
    <property type="evidence" value="ECO:0007669"/>
    <property type="project" value="UniProtKB-UniRule"/>
</dbReference>
<dbReference type="UniPathway" id="UPA00056">
    <property type="reaction ID" value="UER00094"/>
</dbReference>
<gene>
    <name evidence="9" type="primary">ispE</name>
    <name evidence="12" type="ORF">SAMN02745885_01685</name>
</gene>
<comment type="catalytic activity">
    <reaction evidence="9">
        <text>4-CDP-2-C-methyl-D-erythritol + ATP = 4-CDP-2-C-methyl-D-erythritol 2-phosphate + ADP + H(+)</text>
        <dbReference type="Rhea" id="RHEA:18437"/>
        <dbReference type="ChEBI" id="CHEBI:15378"/>
        <dbReference type="ChEBI" id="CHEBI:30616"/>
        <dbReference type="ChEBI" id="CHEBI:57823"/>
        <dbReference type="ChEBI" id="CHEBI:57919"/>
        <dbReference type="ChEBI" id="CHEBI:456216"/>
        <dbReference type="EC" id="2.7.1.148"/>
    </reaction>
</comment>
<feature type="domain" description="GHMP kinase N-terminal" evidence="10">
    <location>
        <begin position="66"/>
        <end position="144"/>
    </location>
</feature>
<dbReference type="InterPro" id="IPR020568">
    <property type="entry name" value="Ribosomal_Su5_D2-typ_SF"/>
</dbReference>
<feature type="active site" evidence="9">
    <location>
        <position position="136"/>
    </location>
</feature>
<dbReference type="Gene3D" id="3.30.70.890">
    <property type="entry name" value="GHMP kinase, C-terminal domain"/>
    <property type="match status" value="1"/>
</dbReference>
<dbReference type="PANTHER" id="PTHR43527">
    <property type="entry name" value="4-DIPHOSPHOCYTIDYL-2-C-METHYL-D-ERYTHRITOL KINASE, CHLOROPLASTIC"/>
    <property type="match status" value="1"/>
</dbReference>
<dbReference type="Proteomes" id="UP000189933">
    <property type="component" value="Unassembled WGS sequence"/>
</dbReference>
<feature type="binding site" evidence="9">
    <location>
        <begin position="94"/>
        <end position="104"/>
    </location>
    <ligand>
        <name>ATP</name>
        <dbReference type="ChEBI" id="CHEBI:30616"/>
    </ligand>
</feature>
<dbReference type="HAMAP" id="MF_00061">
    <property type="entry name" value="IspE"/>
    <property type="match status" value="1"/>
</dbReference>
<sequence>MEITLLAPAKINLTLEIKGRRPDGYHEVAMVMQSLELADTITCRLRSDGKIFLEGNHPEVAWNETNLAWRAAWLLQEVSGVKLGAEILVEKRIPVAAGLAGGSTDAAGVLRALNQLWNLNWSREKLAELGARLGSDVPFCLYGGTALATGRGEQIQPLPALPQHSLLLLKPPYGVSTAEIYGLYARMGRSQQGQTERMLAAVRTGNWQEVARHLANDLEQITLALAPDLKELKEAACRAGCPGVLMSGSGPTLFALINDEAQDQELAQRWQEAGQVIRTKTGLPLPLPGEEQM</sequence>
<proteinExistence type="inferred from homology"/>
<dbReference type="Pfam" id="PF08544">
    <property type="entry name" value="GHMP_kinases_C"/>
    <property type="match status" value="1"/>
</dbReference>
<keyword evidence="7 9" id="KW-0067">ATP-binding</keyword>
<dbReference type="OrthoDB" id="9809438at2"/>
<evidence type="ECO:0000313" key="13">
    <source>
        <dbReference type="Proteomes" id="UP000189933"/>
    </source>
</evidence>
<evidence type="ECO:0000256" key="4">
    <source>
        <dbReference type="ARBA" id="ARBA00022679"/>
    </source>
</evidence>